<dbReference type="InterPro" id="IPR028160">
    <property type="entry name" value="Slx9-like"/>
</dbReference>
<reference evidence="5" key="1">
    <citation type="submission" date="2021-04" db="EMBL/GenBank/DDBJ databases">
        <authorList>
            <consortium name="Wellcome Sanger Institute Data Sharing"/>
        </authorList>
    </citation>
    <scope>NUCLEOTIDE SEQUENCE [LARGE SCALE GENOMIC DNA]</scope>
</reference>
<dbReference type="GO" id="GO:0000462">
    <property type="term" value="P:maturation of SSU-rRNA from tricistronic rRNA transcript (SSU-rRNA, 5.8S rRNA, LSU-rRNA)"/>
    <property type="evidence" value="ECO:0007669"/>
    <property type="project" value="InterPro"/>
</dbReference>
<accession>A0A7N5ZYN9</accession>
<dbReference type="CTD" id="85395"/>
<comment type="similarity">
    <text evidence="2">Belongs to the SLX9 family.</text>
</comment>
<evidence type="ECO:0000256" key="2">
    <source>
        <dbReference type="ARBA" id="ARBA00011022"/>
    </source>
</evidence>
<evidence type="ECO:0000256" key="4">
    <source>
        <dbReference type="SAM" id="MobiDB-lite"/>
    </source>
</evidence>
<dbReference type="GO" id="GO:0030688">
    <property type="term" value="C:preribosome, small subunit precursor"/>
    <property type="evidence" value="ECO:0007669"/>
    <property type="project" value="InterPro"/>
</dbReference>
<reference evidence="5" key="3">
    <citation type="submission" date="2025-09" db="UniProtKB">
        <authorList>
            <consortium name="Ensembl"/>
        </authorList>
    </citation>
    <scope>IDENTIFICATION</scope>
</reference>
<feature type="compositionally biased region" description="Basic residues" evidence="4">
    <location>
        <begin position="175"/>
        <end position="186"/>
    </location>
</feature>
<evidence type="ECO:0008006" key="7">
    <source>
        <dbReference type="Google" id="ProtNLM"/>
    </source>
</evidence>
<dbReference type="FunCoup" id="A0A7N5ZYN9">
    <property type="interactions" value="703"/>
</dbReference>
<dbReference type="PANTHER" id="PTHR31109:SF2">
    <property type="entry name" value="RIBOSOME BIOGENESIS PROTEIN SLX9 HOMOLOG"/>
    <property type="match status" value="1"/>
</dbReference>
<reference evidence="5" key="2">
    <citation type="submission" date="2025-08" db="UniProtKB">
        <authorList>
            <consortium name="Ensembl"/>
        </authorList>
    </citation>
    <scope>IDENTIFICATION</scope>
</reference>
<feature type="region of interest" description="Disordered" evidence="4">
    <location>
        <begin position="15"/>
        <end position="41"/>
    </location>
</feature>
<dbReference type="PANTHER" id="PTHR31109">
    <property type="entry name" value="PROTEIN FAM207A"/>
    <property type="match status" value="1"/>
</dbReference>
<dbReference type="GO" id="GO:0005730">
    <property type="term" value="C:nucleolus"/>
    <property type="evidence" value="ECO:0007669"/>
    <property type="project" value="UniProtKB-SubCell"/>
</dbReference>
<dbReference type="AlphaFoldDB" id="A0A7N5ZYN9"/>
<proteinExistence type="inferred from homology"/>
<dbReference type="OrthoDB" id="18703at2759"/>
<dbReference type="RefSeq" id="XP_026217719.1">
    <property type="nucleotide sequence ID" value="XM_026361934.1"/>
</dbReference>
<organism evidence="5 6">
    <name type="scientific">Anabas testudineus</name>
    <name type="common">Climbing perch</name>
    <name type="synonym">Anthias testudineus</name>
    <dbReference type="NCBI Taxonomy" id="64144"/>
    <lineage>
        <taxon>Eukaryota</taxon>
        <taxon>Metazoa</taxon>
        <taxon>Chordata</taxon>
        <taxon>Craniata</taxon>
        <taxon>Vertebrata</taxon>
        <taxon>Euteleostomi</taxon>
        <taxon>Actinopterygii</taxon>
        <taxon>Neopterygii</taxon>
        <taxon>Teleostei</taxon>
        <taxon>Neoteleostei</taxon>
        <taxon>Acanthomorphata</taxon>
        <taxon>Anabantaria</taxon>
        <taxon>Anabantiformes</taxon>
        <taxon>Anabantoidei</taxon>
        <taxon>Anabantidae</taxon>
        <taxon>Anabas</taxon>
    </lineage>
</organism>
<feature type="compositionally biased region" description="Basic and acidic residues" evidence="4">
    <location>
        <begin position="114"/>
        <end position="123"/>
    </location>
</feature>
<dbReference type="Pfam" id="PF15341">
    <property type="entry name" value="SLX9"/>
    <property type="match status" value="1"/>
</dbReference>
<name>A0A7N5ZYN9_ANATE</name>
<keyword evidence="6" id="KW-1185">Reference proteome</keyword>
<evidence type="ECO:0000313" key="6">
    <source>
        <dbReference type="Proteomes" id="UP000265040"/>
    </source>
</evidence>
<evidence type="ECO:0000256" key="3">
    <source>
        <dbReference type="ARBA" id="ARBA00023242"/>
    </source>
</evidence>
<keyword evidence="3" id="KW-0539">Nucleus</keyword>
<dbReference type="GeneID" id="113163380"/>
<feature type="region of interest" description="Disordered" evidence="4">
    <location>
        <begin position="86"/>
        <end position="144"/>
    </location>
</feature>
<feature type="compositionally biased region" description="Low complexity" evidence="4">
    <location>
        <begin position="90"/>
        <end position="101"/>
    </location>
</feature>
<protein>
    <recommendedName>
        <fullName evidence="7">Family with sequence similarity 207 member A</fullName>
    </recommendedName>
</protein>
<dbReference type="GeneTree" id="ENSGT00390000015709"/>
<sequence length="247" mass="27179">MVGKIKSVRQKLHQAAVKLDTRGGSTQSTGSVPPTAEKPPVLEINNITPSLLNTRRDKQALAGSSFPTGIFAGTKITPEALVQTLKFEETTPAPAPAASSEGPEEKRVKSKKEKMKERRERWLSKISSIKQAKEQQAAEARRQATPVVGDLRPLADALPELCQLIAPPPTTAPAARRKNRKNKVPVKRPEPTDFSQMKGSKKRKLLETESSRFTEAVKTLSAKNNPLADIGELLKKRMKQEEEQHPS</sequence>
<feature type="compositionally biased region" description="Polar residues" evidence="4">
    <location>
        <begin position="23"/>
        <end position="32"/>
    </location>
</feature>
<comment type="subcellular location">
    <subcellularLocation>
        <location evidence="1">Nucleus</location>
        <location evidence="1">Nucleolus</location>
    </subcellularLocation>
</comment>
<evidence type="ECO:0000313" key="5">
    <source>
        <dbReference type="Ensembl" id="ENSATEP00000038652.1"/>
    </source>
</evidence>
<dbReference type="Proteomes" id="UP000265040">
    <property type="component" value="Chromosome 2"/>
</dbReference>
<evidence type="ECO:0000256" key="1">
    <source>
        <dbReference type="ARBA" id="ARBA00004604"/>
    </source>
</evidence>
<dbReference type="GO" id="GO:0030686">
    <property type="term" value="C:90S preribosome"/>
    <property type="evidence" value="ECO:0007669"/>
    <property type="project" value="InterPro"/>
</dbReference>
<feature type="region of interest" description="Disordered" evidence="4">
    <location>
        <begin position="165"/>
        <end position="210"/>
    </location>
</feature>
<dbReference type="InParanoid" id="A0A7N5ZYN9"/>
<dbReference type="Ensembl" id="ENSATET00000064060.2">
    <property type="protein sequence ID" value="ENSATEP00000038652.1"/>
    <property type="gene ID" value="ENSATEG00000026147.2"/>
</dbReference>